<comment type="caution">
    <text evidence="7">The sequence shown here is derived from an EMBL/GenBank/DDBJ whole genome shotgun (WGS) entry which is preliminary data.</text>
</comment>
<dbReference type="GO" id="GO:0004617">
    <property type="term" value="F:phosphoglycerate dehydrogenase activity"/>
    <property type="evidence" value="ECO:0007669"/>
    <property type="project" value="UniProtKB-EC"/>
</dbReference>
<proteinExistence type="inferred from homology"/>
<evidence type="ECO:0000259" key="5">
    <source>
        <dbReference type="Pfam" id="PF00389"/>
    </source>
</evidence>
<dbReference type="InterPro" id="IPR050223">
    <property type="entry name" value="D-isomer_2-hydroxyacid_DH"/>
</dbReference>
<dbReference type="RefSeq" id="WP_023978313.1">
    <property type="nucleotide sequence ID" value="NZ_CBLX010000023.1"/>
</dbReference>
<dbReference type="Proteomes" id="UP000027583">
    <property type="component" value="Unassembled WGS sequence"/>
</dbReference>
<evidence type="ECO:0000256" key="3">
    <source>
        <dbReference type="ARBA" id="ARBA00023027"/>
    </source>
</evidence>
<dbReference type="EC" id="1.1.1.95" evidence="7"/>
<name>A0A060QLV2_9PROT</name>
<reference evidence="7 8" key="2">
    <citation type="journal article" date="2014" name="PLoS ONE">
        <title>Evolution of mitochondria reconstructed from the energy metabolism of living bacteria.</title>
        <authorList>
            <person name="Degli Esposti M."/>
            <person name="Chouaia B."/>
            <person name="Comandatore F."/>
            <person name="Crotti E."/>
            <person name="Sassera D."/>
            <person name="Lievens P.M."/>
            <person name="Daffonchio D."/>
            <person name="Bandi C."/>
        </authorList>
    </citation>
    <scope>NUCLEOTIDE SEQUENCE [LARGE SCALE GENOMIC DNA]</scope>
    <source>
        <strain evidence="7 8">SF2.1</strain>
    </source>
</reference>
<gene>
    <name evidence="7" type="ORF">ASAP_2607</name>
</gene>
<accession>A0A060QLV2</accession>
<dbReference type="EMBL" id="CBLX010000023">
    <property type="protein sequence ID" value="CDG40652.1"/>
    <property type="molecule type" value="Genomic_DNA"/>
</dbReference>
<evidence type="ECO:0000256" key="4">
    <source>
        <dbReference type="RuleBase" id="RU003719"/>
    </source>
</evidence>
<feature type="domain" description="D-isomer specific 2-hydroxyacid dehydrogenase NAD-binding" evidence="6">
    <location>
        <begin position="106"/>
        <end position="279"/>
    </location>
</feature>
<evidence type="ECO:0000313" key="8">
    <source>
        <dbReference type="Proteomes" id="UP000027583"/>
    </source>
</evidence>
<dbReference type="Pfam" id="PF00389">
    <property type="entry name" value="2-Hacid_dh"/>
    <property type="match status" value="1"/>
</dbReference>
<evidence type="ECO:0000259" key="6">
    <source>
        <dbReference type="Pfam" id="PF02826"/>
    </source>
</evidence>
<dbReference type="InterPro" id="IPR006139">
    <property type="entry name" value="D-isomer_2_OHA_DH_cat_dom"/>
</dbReference>
<dbReference type="PANTHER" id="PTHR10996:SF178">
    <property type="entry name" value="2-HYDROXYACID DEHYDROGENASE YGL185C-RELATED"/>
    <property type="match status" value="1"/>
</dbReference>
<dbReference type="SUPFAM" id="SSF51735">
    <property type="entry name" value="NAD(P)-binding Rossmann-fold domains"/>
    <property type="match status" value="1"/>
</dbReference>
<dbReference type="InterPro" id="IPR036291">
    <property type="entry name" value="NAD(P)-bd_dom_sf"/>
</dbReference>
<dbReference type="AlphaFoldDB" id="A0A060QLV2"/>
<dbReference type="CDD" id="cd12156">
    <property type="entry name" value="HPPR"/>
    <property type="match status" value="1"/>
</dbReference>
<dbReference type="SUPFAM" id="SSF52283">
    <property type="entry name" value="Formate/glycerate dehydrogenase catalytic domain-like"/>
    <property type="match status" value="1"/>
</dbReference>
<protein>
    <submittedName>
        <fullName evidence="7">D-3-phosphoglycerate dehydrogenase</fullName>
        <ecNumber evidence="7">1.1.1.95</ecNumber>
    </submittedName>
</protein>
<feature type="domain" description="D-isomer specific 2-hydroxyacid dehydrogenase catalytic" evidence="5">
    <location>
        <begin position="17"/>
        <end position="310"/>
    </location>
</feature>
<dbReference type="eggNOG" id="COG1052">
    <property type="taxonomic scope" value="Bacteria"/>
</dbReference>
<sequence length="311" mass="33847">MATKTDILMIDPMPASFNEQLGSPFHLHQFTTLEALGPLSERIEGVTTGGGSGLPRAIMDALPNLKVISVNGVGYDRIDLDECRRRQIRLATAQGMLTEDVADMAMGLMLDTMRGITTSDRFVRAGRWGHETVPNSWTLKGRKLGIAGFGAIGKAVAKRAAAFDMTIAYFSSREQSDTPQYPFYPDLRVLAEWADVLVLCVSGGARSFHMIDREMLEALGPTGFLINVARGSVVDEAALLEALQTGAIRGAGLDVFEQEPRMDEAFWALDNVVLQAHRASSTLETRAAMGRLVFDNLAAFFQGKPLLTPVL</sequence>
<comment type="similarity">
    <text evidence="4">Belongs to the D-isomer specific 2-hydroxyacid dehydrogenase family.</text>
</comment>
<evidence type="ECO:0000256" key="2">
    <source>
        <dbReference type="ARBA" id="ARBA00023002"/>
    </source>
</evidence>
<keyword evidence="1" id="KW-0521">NADP</keyword>
<evidence type="ECO:0000313" key="7">
    <source>
        <dbReference type="EMBL" id="CDG40652.1"/>
    </source>
</evidence>
<keyword evidence="2 4" id="KW-0560">Oxidoreductase</keyword>
<dbReference type="PANTHER" id="PTHR10996">
    <property type="entry name" value="2-HYDROXYACID DEHYDROGENASE-RELATED"/>
    <property type="match status" value="1"/>
</dbReference>
<keyword evidence="3" id="KW-0520">NAD</keyword>
<dbReference type="GO" id="GO:0030267">
    <property type="term" value="F:glyoxylate reductase (NADPH) activity"/>
    <property type="evidence" value="ECO:0007669"/>
    <property type="project" value="TreeGrafter"/>
</dbReference>
<dbReference type="GO" id="GO:0051287">
    <property type="term" value="F:NAD binding"/>
    <property type="evidence" value="ECO:0007669"/>
    <property type="project" value="InterPro"/>
</dbReference>
<dbReference type="Pfam" id="PF02826">
    <property type="entry name" value="2-Hacid_dh_C"/>
    <property type="match status" value="1"/>
</dbReference>
<dbReference type="FunFam" id="3.40.50.720:FF:000213">
    <property type="entry name" value="Putative 2-hydroxyacid dehydrogenase"/>
    <property type="match status" value="1"/>
</dbReference>
<organism evidence="7 8">
    <name type="scientific">Asaia bogorensis</name>
    <dbReference type="NCBI Taxonomy" id="91915"/>
    <lineage>
        <taxon>Bacteria</taxon>
        <taxon>Pseudomonadati</taxon>
        <taxon>Pseudomonadota</taxon>
        <taxon>Alphaproteobacteria</taxon>
        <taxon>Acetobacterales</taxon>
        <taxon>Acetobacteraceae</taxon>
        <taxon>Asaia</taxon>
    </lineage>
</organism>
<reference evidence="7 8" key="1">
    <citation type="journal article" date="2014" name="Genome Biol. Evol.">
        <title>Acetic acid bacteria genomes reveal functional traits for adaptation to life in insect guts.</title>
        <authorList>
            <person name="Chouaia B."/>
            <person name="Gaiarsa S."/>
            <person name="Crotti E."/>
            <person name="Comandatore F."/>
            <person name="Degli Esposti M."/>
            <person name="Ricci I."/>
            <person name="Alma A."/>
            <person name="Favia G."/>
            <person name="Bandi C."/>
            <person name="Daffonchio D."/>
        </authorList>
    </citation>
    <scope>NUCLEOTIDE SEQUENCE [LARGE SCALE GENOMIC DNA]</scope>
    <source>
        <strain evidence="7 8">SF2.1</strain>
    </source>
</reference>
<evidence type="ECO:0000256" key="1">
    <source>
        <dbReference type="ARBA" id="ARBA00022857"/>
    </source>
</evidence>
<dbReference type="GO" id="GO:0005829">
    <property type="term" value="C:cytosol"/>
    <property type="evidence" value="ECO:0007669"/>
    <property type="project" value="TreeGrafter"/>
</dbReference>
<dbReference type="InterPro" id="IPR006140">
    <property type="entry name" value="D-isomer_DH_NAD-bd"/>
</dbReference>
<dbReference type="GO" id="GO:0016618">
    <property type="term" value="F:hydroxypyruvate reductase [NAD(P)H] activity"/>
    <property type="evidence" value="ECO:0007669"/>
    <property type="project" value="TreeGrafter"/>
</dbReference>
<dbReference type="Gene3D" id="3.40.50.720">
    <property type="entry name" value="NAD(P)-binding Rossmann-like Domain"/>
    <property type="match status" value="2"/>
</dbReference>